<reference evidence="4 5" key="1">
    <citation type="journal article" date="2017" name="Antonie Van Leeuwenhoek">
        <title>Rhizobium rhizosphaerae sp. nov., a novel species isolated from rice rhizosphere.</title>
        <authorList>
            <person name="Zhao J.J."/>
            <person name="Zhang J."/>
            <person name="Zhang R.J."/>
            <person name="Zhang C.W."/>
            <person name="Yin H.Q."/>
            <person name="Zhang X.X."/>
        </authorList>
    </citation>
    <scope>NUCLEOTIDE SEQUENCE [LARGE SCALE GENOMIC DNA]</scope>
    <source>
        <strain evidence="4 5">E3</strain>
    </source>
</reference>
<evidence type="ECO:0000313" key="5">
    <source>
        <dbReference type="Proteomes" id="UP000006334"/>
    </source>
</evidence>
<dbReference type="CDD" id="cd01821">
    <property type="entry name" value="Rhamnogalacturan_acetylesterase_like"/>
    <property type="match status" value="1"/>
</dbReference>
<dbReference type="PANTHER" id="PTHR43695:SF1">
    <property type="entry name" value="RHAMNOGALACTURONAN ACETYLESTERASE"/>
    <property type="match status" value="1"/>
</dbReference>
<dbReference type="RefSeq" id="WP_008844281.1">
    <property type="nucleotide sequence ID" value="NZ_BAEN01000037.1"/>
</dbReference>
<dbReference type="Proteomes" id="UP000006334">
    <property type="component" value="Unassembled WGS sequence"/>
</dbReference>
<dbReference type="OrthoDB" id="191551at2"/>
<evidence type="ECO:0000313" key="4">
    <source>
        <dbReference type="EMBL" id="GAC14465.1"/>
    </source>
</evidence>
<dbReference type="InterPro" id="IPR036514">
    <property type="entry name" value="SGNH_hydro_sf"/>
</dbReference>
<dbReference type="PANTHER" id="PTHR43695">
    <property type="entry name" value="PUTATIVE (AFU_ORTHOLOGUE AFUA_2G17250)-RELATED"/>
    <property type="match status" value="1"/>
</dbReference>
<evidence type="ECO:0000256" key="3">
    <source>
        <dbReference type="SAM" id="SignalP"/>
    </source>
</evidence>
<sequence length="251" mass="28892">MRKLIVIFVCWGLSNTAFSLPNNQLTLHLVGDSTMSNKPNSAFPERGWGQLLPQFFNRKLSIKNHAANGRSTRRFIDEGRWSVVLSELHIDDYVLIQFGHNDQKVEDPKRYASVEEDYPAFLHRYIQDVKSKGAIPLIASSICRRHFNENGELERKLIDYAQAAKKVALEEDIVFFDLNQISCQFLAKIGEQQSQQYFIQVPAGLYTRYPDGKIDNTHLNVIGASKIAQLFVLELKSKKHPLFNYVYRETL</sequence>
<dbReference type="SUPFAM" id="SSF52266">
    <property type="entry name" value="SGNH hydrolase"/>
    <property type="match status" value="1"/>
</dbReference>
<dbReference type="Gene3D" id="3.40.50.1110">
    <property type="entry name" value="SGNH hydrolase"/>
    <property type="match status" value="1"/>
</dbReference>
<dbReference type="Pfam" id="PF00657">
    <property type="entry name" value="Lipase_GDSL"/>
    <property type="match status" value="1"/>
</dbReference>
<accession>K6YT39</accession>
<evidence type="ECO:0000256" key="1">
    <source>
        <dbReference type="ARBA" id="ARBA00008668"/>
    </source>
</evidence>
<keyword evidence="5" id="KW-1185">Reference proteome</keyword>
<comment type="caution">
    <text evidence="4">The sequence shown here is derived from an EMBL/GenBank/DDBJ whole genome shotgun (WGS) entry which is preliminary data.</text>
</comment>
<comment type="similarity">
    <text evidence="1">Belongs to the 'GDSL' lipolytic enzyme family.</text>
</comment>
<feature type="chain" id="PRO_5003900339" evidence="3">
    <location>
        <begin position="20"/>
        <end position="251"/>
    </location>
</feature>
<dbReference type="STRING" id="1127673.GLIP_1836"/>
<gene>
    <name evidence="4" type="primary">rhgT</name>
    <name evidence="4" type="ORF">GLIP_1836</name>
</gene>
<keyword evidence="2" id="KW-0378">Hydrolase</keyword>
<proteinExistence type="inferred from homology"/>
<dbReference type="EMBL" id="BAEN01000037">
    <property type="protein sequence ID" value="GAC14465.1"/>
    <property type="molecule type" value="Genomic_DNA"/>
</dbReference>
<dbReference type="eggNOG" id="COG2755">
    <property type="taxonomic scope" value="Bacteria"/>
</dbReference>
<feature type="signal peptide" evidence="3">
    <location>
        <begin position="1"/>
        <end position="19"/>
    </location>
</feature>
<dbReference type="GO" id="GO:0016788">
    <property type="term" value="F:hydrolase activity, acting on ester bonds"/>
    <property type="evidence" value="ECO:0007669"/>
    <property type="project" value="InterPro"/>
</dbReference>
<keyword evidence="3" id="KW-0732">Signal</keyword>
<protein>
    <submittedName>
        <fullName evidence="4">Rhamnogalacturonan acetylesterase rhgT</fullName>
    </submittedName>
</protein>
<organism evidence="4 5">
    <name type="scientific">Aliiglaciecola lipolytica E3</name>
    <dbReference type="NCBI Taxonomy" id="1127673"/>
    <lineage>
        <taxon>Bacteria</taxon>
        <taxon>Pseudomonadati</taxon>
        <taxon>Pseudomonadota</taxon>
        <taxon>Gammaproteobacteria</taxon>
        <taxon>Alteromonadales</taxon>
        <taxon>Alteromonadaceae</taxon>
        <taxon>Aliiglaciecola</taxon>
    </lineage>
</organism>
<evidence type="ECO:0000256" key="2">
    <source>
        <dbReference type="ARBA" id="ARBA00022801"/>
    </source>
</evidence>
<dbReference type="AlphaFoldDB" id="K6YT39"/>
<dbReference type="InterPro" id="IPR001087">
    <property type="entry name" value="GDSL"/>
</dbReference>
<dbReference type="InterPro" id="IPR037459">
    <property type="entry name" value="RhgT-like"/>
</dbReference>
<name>K6YT39_9ALTE</name>